<feature type="domain" description="MCM10 OB-fold" evidence="10">
    <location>
        <begin position="428"/>
        <end position="493"/>
    </location>
</feature>
<evidence type="ECO:0000256" key="2">
    <source>
        <dbReference type="ARBA" id="ARBA00009679"/>
    </source>
</evidence>
<feature type="region of interest" description="Disordered" evidence="8">
    <location>
        <begin position="574"/>
        <end position="636"/>
    </location>
</feature>
<evidence type="ECO:0000313" key="11">
    <source>
        <dbReference type="EMBL" id="KAK5044840.1"/>
    </source>
</evidence>
<evidence type="ECO:0000259" key="9">
    <source>
        <dbReference type="Pfam" id="PF09329"/>
    </source>
</evidence>
<dbReference type="PANTHER" id="PTHR13454:SF11">
    <property type="entry name" value="PROTEIN MCM10 HOMOLOG"/>
    <property type="match status" value="1"/>
</dbReference>
<dbReference type="GO" id="GO:0006270">
    <property type="term" value="P:DNA replication initiation"/>
    <property type="evidence" value="ECO:0007669"/>
    <property type="project" value="InterPro"/>
</dbReference>
<gene>
    <name evidence="11" type="ORF">LTR84_010378</name>
</gene>
<dbReference type="GO" id="GO:0008270">
    <property type="term" value="F:zinc ion binding"/>
    <property type="evidence" value="ECO:0007669"/>
    <property type="project" value="UniProtKB-KW"/>
</dbReference>
<evidence type="ECO:0000256" key="8">
    <source>
        <dbReference type="SAM" id="MobiDB-lite"/>
    </source>
</evidence>
<dbReference type="InterPro" id="IPR015408">
    <property type="entry name" value="Znf_Mcm10/DnaG"/>
</dbReference>
<organism evidence="11 12">
    <name type="scientific">Exophiala bonariae</name>
    <dbReference type="NCBI Taxonomy" id="1690606"/>
    <lineage>
        <taxon>Eukaryota</taxon>
        <taxon>Fungi</taxon>
        <taxon>Dikarya</taxon>
        <taxon>Ascomycota</taxon>
        <taxon>Pezizomycotina</taxon>
        <taxon>Eurotiomycetes</taxon>
        <taxon>Chaetothyriomycetidae</taxon>
        <taxon>Chaetothyriales</taxon>
        <taxon>Herpotrichiellaceae</taxon>
        <taxon>Exophiala</taxon>
    </lineage>
</organism>
<evidence type="ECO:0000256" key="7">
    <source>
        <dbReference type="ARBA" id="ARBA00023242"/>
    </source>
</evidence>
<dbReference type="AlphaFoldDB" id="A0AAV9MTT1"/>
<name>A0AAV9MTT1_9EURO</name>
<evidence type="ECO:0000256" key="1">
    <source>
        <dbReference type="ARBA" id="ARBA00004123"/>
    </source>
</evidence>
<accession>A0AAV9MTT1</accession>
<evidence type="ECO:0000313" key="12">
    <source>
        <dbReference type="Proteomes" id="UP001358417"/>
    </source>
</evidence>
<feature type="compositionally biased region" description="Low complexity" evidence="8">
    <location>
        <begin position="195"/>
        <end position="210"/>
    </location>
</feature>
<evidence type="ECO:0000256" key="6">
    <source>
        <dbReference type="ARBA" id="ARBA00022833"/>
    </source>
</evidence>
<dbReference type="GO" id="GO:0043596">
    <property type="term" value="C:nuclear replication fork"/>
    <property type="evidence" value="ECO:0007669"/>
    <property type="project" value="TreeGrafter"/>
</dbReference>
<dbReference type="Gene3D" id="2.40.50.140">
    <property type="entry name" value="Nucleic acid-binding proteins"/>
    <property type="match status" value="1"/>
</dbReference>
<reference evidence="11 12" key="1">
    <citation type="submission" date="2023-08" db="EMBL/GenBank/DDBJ databases">
        <title>Black Yeasts Isolated from many extreme environments.</title>
        <authorList>
            <person name="Coleine C."/>
            <person name="Stajich J.E."/>
            <person name="Selbmann L."/>
        </authorList>
    </citation>
    <scope>NUCLEOTIDE SEQUENCE [LARGE SCALE GENOMIC DNA]</scope>
    <source>
        <strain evidence="11 12">CCFEE 5792</strain>
    </source>
</reference>
<proteinExistence type="inferred from homology"/>
<feature type="region of interest" description="Disordered" evidence="8">
    <location>
        <begin position="1"/>
        <end position="68"/>
    </location>
</feature>
<feature type="compositionally biased region" description="Acidic residues" evidence="8">
    <location>
        <begin position="59"/>
        <end position="68"/>
    </location>
</feature>
<feature type="region of interest" description="Disordered" evidence="8">
    <location>
        <begin position="403"/>
        <end position="424"/>
    </location>
</feature>
<feature type="region of interest" description="Disordered" evidence="8">
    <location>
        <begin position="88"/>
        <end position="338"/>
    </location>
</feature>
<dbReference type="Pfam" id="PF09329">
    <property type="entry name" value="zf-primase"/>
    <property type="match status" value="1"/>
</dbReference>
<dbReference type="RefSeq" id="XP_064700490.1">
    <property type="nucleotide sequence ID" value="XM_064853915.1"/>
</dbReference>
<dbReference type="InterPro" id="IPR040184">
    <property type="entry name" value="Mcm10"/>
</dbReference>
<dbReference type="EMBL" id="JAVRRD010000042">
    <property type="protein sequence ID" value="KAK5044840.1"/>
    <property type="molecule type" value="Genomic_DNA"/>
</dbReference>
<keyword evidence="7" id="KW-0539">Nucleus</keyword>
<feature type="compositionally biased region" description="Polar residues" evidence="8">
    <location>
        <begin position="172"/>
        <end position="192"/>
    </location>
</feature>
<feature type="compositionally biased region" description="Polar residues" evidence="8">
    <location>
        <begin position="260"/>
        <end position="279"/>
    </location>
</feature>
<feature type="compositionally biased region" description="Basic and acidic residues" evidence="8">
    <location>
        <begin position="213"/>
        <end position="243"/>
    </location>
</feature>
<comment type="caution">
    <text evidence="11">The sequence shown here is derived from an EMBL/GenBank/DDBJ whole genome shotgun (WGS) entry which is preliminary data.</text>
</comment>
<dbReference type="PANTHER" id="PTHR13454">
    <property type="entry name" value="PROTEIN MCM10 HOMOLOG"/>
    <property type="match status" value="1"/>
</dbReference>
<feature type="compositionally biased region" description="Acidic residues" evidence="8">
    <location>
        <begin position="781"/>
        <end position="791"/>
    </location>
</feature>
<feature type="compositionally biased region" description="Basic and acidic residues" evidence="8">
    <location>
        <begin position="45"/>
        <end position="57"/>
    </location>
</feature>
<dbReference type="GO" id="GO:0003688">
    <property type="term" value="F:DNA replication origin binding"/>
    <property type="evidence" value="ECO:0007669"/>
    <property type="project" value="TreeGrafter"/>
</dbReference>
<evidence type="ECO:0000259" key="10">
    <source>
        <dbReference type="Pfam" id="PF22379"/>
    </source>
</evidence>
<keyword evidence="5" id="KW-0863">Zinc-finger</keyword>
<evidence type="ECO:0000256" key="5">
    <source>
        <dbReference type="ARBA" id="ARBA00022771"/>
    </source>
</evidence>
<keyword evidence="6" id="KW-0862">Zinc</keyword>
<dbReference type="Proteomes" id="UP001358417">
    <property type="component" value="Unassembled WGS sequence"/>
</dbReference>
<feature type="region of interest" description="Disordered" evidence="8">
    <location>
        <begin position="756"/>
        <end position="791"/>
    </location>
</feature>
<dbReference type="GO" id="GO:0003697">
    <property type="term" value="F:single-stranded DNA binding"/>
    <property type="evidence" value="ECO:0007669"/>
    <property type="project" value="InterPro"/>
</dbReference>
<sequence length="791" mass="86877">MSHEASWPPHSPHAALLSSPSGRKKYEAMQISPVKRSATTPSLLDRLRAARNDRNTMEVDTDDDGDEDDEEILQLKLAAIEAKLKLKKLQQNKSRAATPARPSSRPGSSHGTISSNVNASARYSQSQDDQDSIEVAMSPVRRLQPEPQPKSPSRVLLGIDKGIRAADVSLRRANTTGGTSQRSRSALSSNDRPTSRSSAYNSARSATSTRLVGESETRKPFGERISDARKADNDISSRREANSRNRSKGFIVDHAEIETYRSSTEQSAATADQRSTTRTGHYVEYSREDVLNAVGQADSGGRPLKKSRTMPNLRESPSRPTSRDKDDPNGPQGDSSLYEGFSQLHLSSRILPHSFLKRTLPTDRYKIYRIPDLLREVTAPGFELPEEVCDYVIFGVIASKSGAMDHRQPAPDDKTASSKDWERKWEDGSQNHRRFMAFTLTDLTWSIDLFLFGTALPRYHRLTPGTVVAILNPGIMPPKRGKEDTGAFSLSLSMGEDTVLEIGTARDLGRCKSLKKDGRECGSWVDASKTTICEWHLNAELAKTQAGRMGVNTGSNGFGANGLGGNGRNYFGNVAGGRGRGKNGLKQEGQQYDRETQSRFYISKSNVTGSVPKHDDSRFTGSNPFGGHGQLDRNKDERIRNHFARLEQEREISKKLSSAAELGFGGAGAEYLRQKALTPLPQEPKKDRASKRKNKHGPVSMSEAPPEHDKAQLSTHRSALSSRSNFIFAADSNENGKRRAENVRLSPVKKTRFVTEKGIREAGRDSLGGAVSKAGMNAGGDSDDDDELEIV</sequence>
<feature type="compositionally biased region" description="Polar residues" evidence="8">
    <location>
        <begin position="598"/>
        <end position="609"/>
    </location>
</feature>
<feature type="compositionally biased region" description="Polar residues" evidence="8">
    <location>
        <begin position="105"/>
        <end position="127"/>
    </location>
</feature>
<evidence type="ECO:0000256" key="3">
    <source>
        <dbReference type="ARBA" id="ARBA00022705"/>
    </source>
</evidence>
<dbReference type="Pfam" id="PF22379">
    <property type="entry name" value="OB_MCM10"/>
    <property type="match status" value="1"/>
</dbReference>
<protein>
    <recommendedName>
        <fullName evidence="13">Zinc finger Mcm10/DnaG-type domain-containing protein</fullName>
    </recommendedName>
</protein>
<keyword evidence="12" id="KW-1185">Reference proteome</keyword>
<evidence type="ECO:0008006" key="13">
    <source>
        <dbReference type="Google" id="ProtNLM"/>
    </source>
</evidence>
<keyword evidence="3" id="KW-0235">DNA replication</keyword>
<feature type="domain" description="Zinc finger Mcm10/DnaG-type" evidence="9">
    <location>
        <begin position="503"/>
        <end position="548"/>
    </location>
</feature>
<dbReference type="GeneID" id="89978536"/>
<keyword evidence="4" id="KW-0479">Metal-binding</keyword>
<comment type="similarity">
    <text evidence="2">Belongs to the MCM10 family.</text>
</comment>
<feature type="region of interest" description="Disordered" evidence="8">
    <location>
        <begin position="676"/>
        <end position="713"/>
    </location>
</feature>
<dbReference type="InterPro" id="IPR055065">
    <property type="entry name" value="OB_MCM10"/>
</dbReference>
<dbReference type="InterPro" id="IPR012340">
    <property type="entry name" value="NA-bd_OB-fold"/>
</dbReference>
<evidence type="ECO:0000256" key="4">
    <source>
        <dbReference type="ARBA" id="ARBA00022723"/>
    </source>
</evidence>
<comment type="subcellular location">
    <subcellularLocation>
        <location evidence="1">Nucleus</location>
    </subcellularLocation>
</comment>